<reference evidence="3" key="1">
    <citation type="journal article" date="2019" name="Int. J. Syst. Evol. Microbiol.">
        <title>The Global Catalogue of Microorganisms (GCM) 10K type strain sequencing project: providing services to taxonomists for standard genome sequencing and annotation.</title>
        <authorList>
            <consortium name="The Broad Institute Genomics Platform"/>
            <consortium name="The Broad Institute Genome Sequencing Center for Infectious Disease"/>
            <person name="Wu L."/>
            <person name="Ma J."/>
        </authorList>
    </citation>
    <scope>NUCLEOTIDE SEQUENCE [LARGE SCALE GENOMIC DNA]</scope>
    <source>
        <strain evidence="3">JCM 4733</strain>
    </source>
</reference>
<comment type="caution">
    <text evidence="2">The sequence shown here is derived from an EMBL/GenBank/DDBJ whole genome shotgun (WGS) entry which is preliminary data.</text>
</comment>
<accession>A0ABQ3CX15</accession>
<feature type="compositionally biased region" description="Basic and acidic residues" evidence="1">
    <location>
        <begin position="1"/>
        <end position="10"/>
    </location>
</feature>
<keyword evidence="3" id="KW-1185">Reference proteome</keyword>
<evidence type="ECO:0000256" key="1">
    <source>
        <dbReference type="SAM" id="MobiDB-lite"/>
    </source>
</evidence>
<feature type="compositionally biased region" description="Basic and acidic residues" evidence="1">
    <location>
        <begin position="22"/>
        <end position="36"/>
    </location>
</feature>
<feature type="region of interest" description="Disordered" evidence="1">
    <location>
        <begin position="1"/>
        <end position="36"/>
    </location>
</feature>
<dbReference type="RefSeq" id="WP_229917413.1">
    <property type="nucleotide sequence ID" value="NZ_BMVN01000026.1"/>
</dbReference>
<dbReference type="Proteomes" id="UP000653644">
    <property type="component" value="Unassembled WGS sequence"/>
</dbReference>
<name>A0ABQ3CX15_9ACTN</name>
<protein>
    <submittedName>
        <fullName evidence="2">Uncharacterized protein</fullName>
    </submittedName>
</protein>
<proteinExistence type="predicted"/>
<sequence>MHAERLRFAEEPTTAVRFPGTGERESTSHSDRTRLPDRIVPGEEYRDVTVAYRLATRLTGPEDGRSGSGSVGVS</sequence>
<gene>
    <name evidence="2" type="ORF">GCM10010345_60660</name>
</gene>
<dbReference type="EMBL" id="BMVN01000026">
    <property type="protein sequence ID" value="GHA48050.1"/>
    <property type="molecule type" value="Genomic_DNA"/>
</dbReference>
<organism evidence="2 3">
    <name type="scientific">Streptomyces canarius</name>
    <dbReference type="NCBI Taxonomy" id="285453"/>
    <lineage>
        <taxon>Bacteria</taxon>
        <taxon>Bacillati</taxon>
        <taxon>Actinomycetota</taxon>
        <taxon>Actinomycetes</taxon>
        <taxon>Kitasatosporales</taxon>
        <taxon>Streptomycetaceae</taxon>
        <taxon>Streptomyces</taxon>
    </lineage>
</organism>
<evidence type="ECO:0000313" key="2">
    <source>
        <dbReference type="EMBL" id="GHA48050.1"/>
    </source>
</evidence>
<evidence type="ECO:0000313" key="3">
    <source>
        <dbReference type="Proteomes" id="UP000653644"/>
    </source>
</evidence>